<dbReference type="EMBL" id="BMNE01000004">
    <property type="protein sequence ID" value="GGN85106.1"/>
    <property type="molecule type" value="Genomic_DNA"/>
</dbReference>
<proteinExistence type="predicted"/>
<evidence type="ECO:0000313" key="2">
    <source>
        <dbReference type="EMBL" id="GGN85106.1"/>
    </source>
</evidence>
<comment type="caution">
    <text evidence="2">The sequence shown here is derived from an EMBL/GenBank/DDBJ whole genome shotgun (WGS) entry which is preliminary data.</text>
</comment>
<dbReference type="Proteomes" id="UP000658127">
    <property type="component" value="Unassembled WGS sequence"/>
</dbReference>
<feature type="region of interest" description="Disordered" evidence="1">
    <location>
        <begin position="33"/>
        <end position="113"/>
    </location>
</feature>
<protein>
    <recommendedName>
        <fullName evidence="4">Antitoxin</fullName>
    </recommendedName>
</protein>
<accession>A0ABQ2KL54</accession>
<feature type="compositionally biased region" description="Low complexity" evidence="1">
    <location>
        <begin position="68"/>
        <end position="99"/>
    </location>
</feature>
<organism evidence="2 3">
    <name type="scientific">Nocardia rhizosphaerihabitans</name>
    <dbReference type="NCBI Taxonomy" id="1691570"/>
    <lineage>
        <taxon>Bacteria</taxon>
        <taxon>Bacillati</taxon>
        <taxon>Actinomycetota</taxon>
        <taxon>Actinomycetes</taxon>
        <taxon>Mycobacteriales</taxon>
        <taxon>Nocardiaceae</taxon>
        <taxon>Nocardia</taxon>
    </lineage>
</organism>
<dbReference type="Pfam" id="PF14013">
    <property type="entry name" value="MT0933_antitox"/>
    <property type="match status" value="1"/>
</dbReference>
<name>A0ABQ2KL54_9NOCA</name>
<feature type="compositionally biased region" description="Basic and acidic residues" evidence="1">
    <location>
        <begin position="33"/>
        <end position="56"/>
    </location>
</feature>
<evidence type="ECO:0000256" key="1">
    <source>
        <dbReference type="SAM" id="MobiDB-lite"/>
    </source>
</evidence>
<feature type="compositionally biased region" description="Pro residues" evidence="1">
    <location>
        <begin position="103"/>
        <end position="113"/>
    </location>
</feature>
<sequence length="113" mass="11249">MSLVDTLKGLLGKGKEAVEQNADKINEAVDKAGTFIDEKTGHKYSDKIEKGKDAAKKVVPPQPGTGQGPASGTTAPKTDSGTTAPKTDPGTTPGTTPGATPGGPAPTDPGPQA</sequence>
<keyword evidence="3" id="KW-1185">Reference proteome</keyword>
<dbReference type="InterPro" id="IPR028037">
    <property type="entry name" value="Antitoxin_Rv0909/MT0933"/>
</dbReference>
<dbReference type="RefSeq" id="WP_189030272.1">
    <property type="nucleotide sequence ID" value="NZ_BMNE01000004.1"/>
</dbReference>
<gene>
    <name evidence="2" type="ORF">GCM10011610_39200</name>
</gene>
<evidence type="ECO:0008006" key="4">
    <source>
        <dbReference type="Google" id="ProtNLM"/>
    </source>
</evidence>
<reference evidence="3" key="1">
    <citation type="journal article" date="2019" name="Int. J. Syst. Evol. Microbiol.">
        <title>The Global Catalogue of Microorganisms (GCM) 10K type strain sequencing project: providing services to taxonomists for standard genome sequencing and annotation.</title>
        <authorList>
            <consortium name="The Broad Institute Genomics Platform"/>
            <consortium name="The Broad Institute Genome Sequencing Center for Infectious Disease"/>
            <person name="Wu L."/>
            <person name="Ma J."/>
        </authorList>
    </citation>
    <scope>NUCLEOTIDE SEQUENCE [LARGE SCALE GENOMIC DNA]</scope>
    <source>
        <strain evidence="3">CGMCC 4.7329</strain>
    </source>
</reference>
<evidence type="ECO:0000313" key="3">
    <source>
        <dbReference type="Proteomes" id="UP000658127"/>
    </source>
</evidence>